<protein>
    <submittedName>
        <fullName evidence="2">Uncharacterized protein</fullName>
    </submittedName>
</protein>
<organism evidence="2">
    <name type="scientific">marine sediment metagenome</name>
    <dbReference type="NCBI Taxonomy" id="412755"/>
    <lineage>
        <taxon>unclassified sequences</taxon>
        <taxon>metagenomes</taxon>
        <taxon>ecological metagenomes</taxon>
    </lineage>
</organism>
<proteinExistence type="predicted"/>
<gene>
    <name evidence="2" type="ORF">LCGC14_1474580</name>
</gene>
<feature type="coiled-coil region" evidence="1">
    <location>
        <begin position="3"/>
        <end position="30"/>
    </location>
</feature>
<evidence type="ECO:0000313" key="2">
    <source>
        <dbReference type="EMBL" id="KKM67098.1"/>
    </source>
</evidence>
<comment type="caution">
    <text evidence="2">The sequence shown here is derived from an EMBL/GenBank/DDBJ whole genome shotgun (WGS) entry which is preliminary data.</text>
</comment>
<dbReference type="EMBL" id="LAZR01010410">
    <property type="protein sequence ID" value="KKM67098.1"/>
    <property type="molecule type" value="Genomic_DNA"/>
</dbReference>
<dbReference type="AlphaFoldDB" id="A0A0F9JC09"/>
<accession>A0A0F9JC09</accession>
<keyword evidence="1" id="KW-0175">Coiled coil</keyword>
<name>A0A0F9JC09_9ZZZZ</name>
<reference evidence="2" key="1">
    <citation type="journal article" date="2015" name="Nature">
        <title>Complex archaea that bridge the gap between prokaryotes and eukaryotes.</title>
        <authorList>
            <person name="Spang A."/>
            <person name="Saw J.H."/>
            <person name="Jorgensen S.L."/>
            <person name="Zaremba-Niedzwiedzka K."/>
            <person name="Martijn J."/>
            <person name="Lind A.E."/>
            <person name="van Eijk R."/>
            <person name="Schleper C."/>
            <person name="Guy L."/>
            <person name="Ettema T.J."/>
        </authorList>
    </citation>
    <scope>NUCLEOTIDE SEQUENCE</scope>
</reference>
<sequence length="55" mass="6255">MDLEKVEKHIEIINSEMGELRDKVAEIRGELKWISKIIVATFLASVVQLISNFLG</sequence>
<evidence type="ECO:0000256" key="1">
    <source>
        <dbReference type="SAM" id="Coils"/>
    </source>
</evidence>